<feature type="transmembrane region" description="Helical" evidence="2">
    <location>
        <begin position="42"/>
        <end position="63"/>
    </location>
</feature>
<dbReference type="EMBL" id="JAGINW010000001">
    <property type="protein sequence ID" value="MBP2321903.1"/>
    <property type="molecule type" value="Genomic_DNA"/>
</dbReference>
<comment type="caution">
    <text evidence="3">The sequence shown here is derived from an EMBL/GenBank/DDBJ whole genome shotgun (WGS) entry which is preliminary data.</text>
</comment>
<evidence type="ECO:0000256" key="2">
    <source>
        <dbReference type="SAM" id="Phobius"/>
    </source>
</evidence>
<keyword evidence="4" id="KW-1185">Reference proteome</keyword>
<organism evidence="3 4">
    <name type="scientific">Kibdelosporangium banguiense</name>
    <dbReference type="NCBI Taxonomy" id="1365924"/>
    <lineage>
        <taxon>Bacteria</taxon>
        <taxon>Bacillati</taxon>
        <taxon>Actinomycetota</taxon>
        <taxon>Actinomycetes</taxon>
        <taxon>Pseudonocardiales</taxon>
        <taxon>Pseudonocardiaceae</taxon>
        <taxon>Kibdelosporangium</taxon>
    </lineage>
</organism>
<protein>
    <submittedName>
        <fullName evidence="3">Uncharacterized protein</fullName>
    </submittedName>
</protein>
<keyword evidence="2" id="KW-0812">Transmembrane</keyword>
<evidence type="ECO:0000313" key="4">
    <source>
        <dbReference type="Proteomes" id="UP001519332"/>
    </source>
</evidence>
<sequence>MTDELERKLRSALTEMADEVRPSHHPWAEHQRRISARRSRRPLLMAAVAAAVVALIAVPVMILQMRSDPVQAADIPEPSAPPTQTTTYSSGRQPDGSFEPQAGEKVLTPPVVLTSEGSSGDYVRTLAYTTERDGLRFLCLTVVRGQDTPVIKGTAGSDCSQLSPPRAGKYVWGSRLVTSTSSNAQMLYVASPPTDSVLVRLADGSYAGSLRLSQADDGFSVFTVYLSSNKPPAAFTARDKAKATLENG</sequence>
<keyword evidence="2" id="KW-0472">Membrane</keyword>
<proteinExistence type="predicted"/>
<dbReference type="Proteomes" id="UP001519332">
    <property type="component" value="Unassembled WGS sequence"/>
</dbReference>
<accession>A0ABS4TBU3</accession>
<feature type="region of interest" description="Disordered" evidence="1">
    <location>
        <begin position="72"/>
        <end position="106"/>
    </location>
</feature>
<name>A0ABS4TBU3_9PSEU</name>
<reference evidence="3 4" key="1">
    <citation type="submission" date="2021-03" db="EMBL/GenBank/DDBJ databases">
        <title>Sequencing the genomes of 1000 actinobacteria strains.</title>
        <authorList>
            <person name="Klenk H.-P."/>
        </authorList>
    </citation>
    <scope>NUCLEOTIDE SEQUENCE [LARGE SCALE GENOMIC DNA]</scope>
    <source>
        <strain evidence="3 4">DSM 46670</strain>
    </source>
</reference>
<evidence type="ECO:0000256" key="1">
    <source>
        <dbReference type="SAM" id="MobiDB-lite"/>
    </source>
</evidence>
<gene>
    <name evidence="3" type="ORF">JOF56_002288</name>
</gene>
<dbReference type="RefSeq" id="WP_209637054.1">
    <property type="nucleotide sequence ID" value="NZ_JAGINW010000001.1"/>
</dbReference>
<evidence type="ECO:0000313" key="3">
    <source>
        <dbReference type="EMBL" id="MBP2321903.1"/>
    </source>
</evidence>
<keyword evidence="2" id="KW-1133">Transmembrane helix</keyword>
<feature type="compositionally biased region" description="Polar residues" evidence="1">
    <location>
        <begin position="82"/>
        <end position="92"/>
    </location>
</feature>